<protein>
    <submittedName>
        <fullName evidence="2">Uncharacterized protein</fullName>
    </submittedName>
</protein>
<keyword evidence="3" id="KW-1185">Reference proteome</keyword>
<dbReference type="GO" id="GO:0009786">
    <property type="term" value="P:regulation of asymmetric cell division"/>
    <property type="evidence" value="ECO:0007669"/>
    <property type="project" value="InterPro"/>
</dbReference>
<name>A0AAX6FEB7_IRIPA</name>
<dbReference type="AlphaFoldDB" id="A0AAX6FEB7"/>
<dbReference type="InterPro" id="IPR040378">
    <property type="entry name" value="BASL"/>
</dbReference>
<reference evidence="2" key="2">
    <citation type="submission" date="2023-04" db="EMBL/GenBank/DDBJ databases">
        <authorList>
            <person name="Bruccoleri R.E."/>
            <person name="Oakeley E.J."/>
            <person name="Faust A.-M."/>
            <person name="Dessus-Babus S."/>
            <person name="Altorfer M."/>
            <person name="Burckhardt D."/>
            <person name="Oertli M."/>
            <person name="Naumann U."/>
            <person name="Petersen F."/>
            <person name="Wong J."/>
        </authorList>
    </citation>
    <scope>NUCLEOTIDE SEQUENCE</scope>
    <source>
        <strain evidence="2">GSM-AAB239-AS_SAM_17_03QT</strain>
        <tissue evidence="2">Leaf</tissue>
    </source>
</reference>
<organism evidence="2 3">
    <name type="scientific">Iris pallida</name>
    <name type="common">Sweet iris</name>
    <dbReference type="NCBI Taxonomy" id="29817"/>
    <lineage>
        <taxon>Eukaryota</taxon>
        <taxon>Viridiplantae</taxon>
        <taxon>Streptophyta</taxon>
        <taxon>Embryophyta</taxon>
        <taxon>Tracheophyta</taxon>
        <taxon>Spermatophyta</taxon>
        <taxon>Magnoliopsida</taxon>
        <taxon>Liliopsida</taxon>
        <taxon>Asparagales</taxon>
        <taxon>Iridaceae</taxon>
        <taxon>Iridoideae</taxon>
        <taxon>Irideae</taxon>
        <taxon>Iris</taxon>
    </lineage>
</organism>
<evidence type="ECO:0000256" key="1">
    <source>
        <dbReference type="SAM" id="MobiDB-lite"/>
    </source>
</evidence>
<reference evidence="2" key="1">
    <citation type="journal article" date="2023" name="GigaByte">
        <title>Genome assembly of the bearded iris, Iris pallida Lam.</title>
        <authorList>
            <person name="Bruccoleri R.E."/>
            <person name="Oakeley E.J."/>
            <person name="Faust A.M.E."/>
            <person name="Altorfer M."/>
            <person name="Dessus-Babus S."/>
            <person name="Burckhardt D."/>
            <person name="Oertli M."/>
            <person name="Naumann U."/>
            <person name="Petersen F."/>
            <person name="Wong J."/>
        </authorList>
    </citation>
    <scope>NUCLEOTIDE SEQUENCE</scope>
    <source>
        <strain evidence="2">GSM-AAB239-AS_SAM_17_03QT</strain>
    </source>
</reference>
<dbReference type="PANTHER" id="PTHR33914:SF2">
    <property type="entry name" value="OS02G0582100 PROTEIN"/>
    <property type="match status" value="1"/>
</dbReference>
<proteinExistence type="predicted"/>
<evidence type="ECO:0000313" key="2">
    <source>
        <dbReference type="EMBL" id="KAJ6814285.1"/>
    </source>
</evidence>
<dbReference type="PANTHER" id="PTHR33914">
    <property type="entry name" value="18S PRE-RIBOSOMAL ASSEMBLY PROTEIN GAR2-LIKE PROTEIN"/>
    <property type="match status" value="1"/>
</dbReference>
<sequence length="580" mass="64087">MKLDTESPYRHTYPNEHAAKVIVHNDNHFILPRDNHVMADMLELGNGTFKEGIHGVKCLSENESCKVTLPPQLHGIVNMEHYTNRNMHEYDCVRAPYSAPNSEIGLVVKEDFYTNKSISKVELPEMIVCMNDGSCHKVENLSAAEEGYSFQNNLAKKEEVGQKVPLCSNNSLKNENNDVPEEMEGTRSLDFEYELIERHSSTIIDRNPADPTSVNKSVKDFSGLSSIEDEDKLDTAEQVASNGSCHRLENLSIAEEVHYFKNSMPEEEEVGQKALFCSNNSLNNDNGDVANEMKDIASSHGFEHEAIDKDSSTTIDRNPADPAYIDKSVEKFSCVSSTESGDKLDAAEQVASNVSEDGDLLCRNDSTTCNILDEVAGKQLPPSDDLNKESLQEDLSVISCRYDQKHSIDRMKIDQAMLEGNKSTSTIVLSAAEDSDGDKEIISTCKVPSGVIAFTFDAKEASMRRREVKRDDKDIQQSKQAHSGPRTEGATSDGATTATPSSFLHLMQGESNFHGPSFLSGPIANSGHIPYSGSISIRSDSSTTSARSFAFPILQSEWNSSPVKMAKARRHGRKLFCCRF</sequence>
<feature type="compositionally biased region" description="Polar residues" evidence="1">
    <location>
        <begin position="489"/>
        <end position="499"/>
    </location>
</feature>
<dbReference type="Proteomes" id="UP001140949">
    <property type="component" value="Unassembled WGS sequence"/>
</dbReference>
<feature type="compositionally biased region" description="Basic and acidic residues" evidence="1">
    <location>
        <begin position="463"/>
        <end position="476"/>
    </location>
</feature>
<gene>
    <name evidence="2" type="ORF">M6B38_140995</name>
</gene>
<accession>A0AAX6FEB7</accession>
<dbReference type="EMBL" id="JANAVB010029816">
    <property type="protein sequence ID" value="KAJ6814285.1"/>
    <property type="molecule type" value="Genomic_DNA"/>
</dbReference>
<feature type="region of interest" description="Disordered" evidence="1">
    <location>
        <begin position="463"/>
        <end position="499"/>
    </location>
</feature>
<evidence type="ECO:0000313" key="3">
    <source>
        <dbReference type="Proteomes" id="UP001140949"/>
    </source>
</evidence>
<comment type="caution">
    <text evidence="2">The sequence shown here is derived from an EMBL/GenBank/DDBJ whole genome shotgun (WGS) entry which is preliminary data.</text>
</comment>